<dbReference type="EMBL" id="MU006331">
    <property type="protein sequence ID" value="KAF2846843.1"/>
    <property type="molecule type" value="Genomic_DNA"/>
</dbReference>
<proteinExistence type="predicted"/>
<reference evidence="2" key="1">
    <citation type="submission" date="2020-01" db="EMBL/GenBank/DDBJ databases">
        <authorList>
            <consortium name="DOE Joint Genome Institute"/>
            <person name="Haridas S."/>
            <person name="Albert R."/>
            <person name="Binder M."/>
            <person name="Bloem J."/>
            <person name="Labutti K."/>
            <person name="Salamov A."/>
            <person name="Andreopoulos B."/>
            <person name="Baker S.E."/>
            <person name="Barry K."/>
            <person name="Bills G."/>
            <person name="Bluhm B.H."/>
            <person name="Cannon C."/>
            <person name="Castanera R."/>
            <person name="Culley D.E."/>
            <person name="Daum C."/>
            <person name="Ezra D."/>
            <person name="Gonzalez J.B."/>
            <person name="Henrissat B."/>
            <person name="Kuo A."/>
            <person name="Liang C."/>
            <person name="Lipzen A."/>
            <person name="Lutzoni F."/>
            <person name="Magnuson J."/>
            <person name="Mondo S."/>
            <person name="Nolan M."/>
            <person name="Ohm R."/>
            <person name="Pangilinan J."/>
            <person name="Park H.-J."/>
            <person name="Ramirez L."/>
            <person name="Alfaro M."/>
            <person name="Sun H."/>
            <person name="Tritt A."/>
            <person name="Yoshinaga Y."/>
            <person name="Zwiers L.-H."/>
            <person name="Turgeon B.G."/>
            <person name="Goodwin S.B."/>
            <person name="Spatafora J.W."/>
            <person name="Crous P.W."/>
            <person name="Grigoriev I.V."/>
        </authorList>
    </citation>
    <scope>NUCLEOTIDE SEQUENCE</scope>
    <source>
        <strain evidence="2">IPT5</strain>
    </source>
</reference>
<dbReference type="Proteomes" id="UP000799423">
    <property type="component" value="Unassembled WGS sequence"/>
</dbReference>
<dbReference type="AlphaFoldDB" id="A0A6A7AUU9"/>
<dbReference type="OrthoDB" id="3791893at2759"/>
<evidence type="ECO:0000256" key="1">
    <source>
        <dbReference type="SAM" id="MobiDB-lite"/>
    </source>
</evidence>
<evidence type="ECO:0000313" key="3">
    <source>
        <dbReference type="Proteomes" id="UP000799423"/>
    </source>
</evidence>
<keyword evidence="3" id="KW-1185">Reference proteome</keyword>
<name>A0A6A7AUU9_9PLEO</name>
<feature type="region of interest" description="Disordered" evidence="1">
    <location>
        <begin position="1"/>
        <end position="34"/>
    </location>
</feature>
<accession>A0A6A7AUU9</accession>
<protein>
    <submittedName>
        <fullName evidence="2">Uncharacterized protein</fullName>
    </submittedName>
</protein>
<organism evidence="2 3">
    <name type="scientific">Plenodomus tracheiphilus IPT5</name>
    <dbReference type="NCBI Taxonomy" id="1408161"/>
    <lineage>
        <taxon>Eukaryota</taxon>
        <taxon>Fungi</taxon>
        <taxon>Dikarya</taxon>
        <taxon>Ascomycota</taxon>
        <taxon>Pezizomycotina</taxon>
        <taxon>Dothideomycetes</taxon>
        <taxon>Pleosporomycetidae</taxon>
        <taxon>Pleosporales</taxon>
        <taxon>Pleosporineae</taxon>
        <taxon>Leptosphaeriaceae</taxon>
        <taxon>Plenodomus</taxon>
    </lineage>
</organism>
<sequence length="167" mass="17901">MGNSHHSHNMQPAKIDHQQSTSSADPSTPPRQSHDDAIILQFDGPYDQPHNTTVGSTSIAAIQPAGLTQQHPTRPQHHTHPPPRLQARATQSAANDLLPYCTMTPPLDEAQVIALSDVAGSLREVVLLALGALSGDPNCIQILHNAVGEQAASGIAEFFMEEWELDG</sequence>
<evidence type="ECO:0000313" key="2">
    <source>
        <dbReference type="EMBL" id="KAF2846843.1"/>
    </source>
</evidence>
<gene>
    <name evidence="2" type="ORF">T440DRAFT_220490</name>
</gene>